<dbReference type="EMBL" id="OU896717">
    <property type="protein sequence ID" value="CAG9815145.1"/>
    <property type="molecule type" value="Genomic_DNA"/>
</dbReference>
<accession>A0A9N9SFI7</accession>
<dbReference type="SMART" id="SM00297">
    <property type="entry name" value="BROMO"/>
    <property type="match status" value="1"/>
</dbReference>
<dbReference type="InterPro" id="IPR001487">
    <property type="entry name" value="Bromodomain"/>
</dbReference>
<dbReference type="Gene3D" id="1.20.920.10">
    <property type="entry name" value="Bromodomain-like"/>
    <property type="match status" value="1"/>
</dbReference>
<dbReference type="GO" id="GO:0006357">
    <property type="term" value="P:regulation of transcription by RNA polymerase II"/>
    <property type="evidence" value="ECO:0007669"/>
    <property type="project" value="TreeGrafter"/>
</dbReference>
<feature type="compositionally biased region" description="Basic and acidic residues" evidence="8">
    <location>
        <begin position="25"/>
        <end position="34"/>
    </location>
</feature>
<keyword evidence="4" id="KW-0804">Transcription</keyword>
<evidence type="ECO:0000256" key="3">
    <source>
        <dbReference type="ARBA" id="ARBA00023117"/>
    </source>
</evidence>
<protein>
    <recommendedName>
        <fullName evidence="9">Bromo domain-containing protein</fullName>
    </recommendedName>
</protein>
<evidence type="ECO:0000313" key="10">
    <source>
        <dbReference type="EMBL" id="CAG9815145.1"/>
    </source>
</evidence>
<evidence type="ECO:0000256" key="6">
    <source>
        <dbReference type="PROSITE-ProRule" id="PRU00035"/>
    </source>
</evidence>
<dbReference type="PRINTS" id="PR00503">
    <property type="entry name" value="BROMODOMAIN"/>
</dbReference>
<gene>
    <name evidence="10" type="ORF">PHAECO_LOCUS2718</name>
</gene>
<keyword evidence="3 6" id="KW-0103">Bromodomain</keyword>
<keyword evidence="11" id="KW-1185">Reference proteome</keyword>
<comment type="subcellular location">
    <subcellularLocation>
        <location evidence="1">Nucleus</location>
    </subcellularLocation>
</comment>
<evidence type="ECO:0000256" key="1">
    <source>
        <dbReference type="ARBA" id="ARBA00004123"/>
    </source>
</evidence>
<keyword evidence="7" id="KW-0175">Coiled coil</keyword>
<dbReference type="InterPro" id="IPR051831">
    <property type="entry name" value="Bromodomain_contain_prot"/>
</dbReference>
<reference evidence="10" key="2">
    <citation type="submission" date="2022-10" db="EMBL/GenBank/DDBJ databases">
        <authorList>
            <consortium name="ENA_rothamsted_submissions"/>
            <consortium name="culmorum"/>
            <person name="King R."/>
        </authorList>
    </citation>
    <scope>NUCLEOTIDE SEQUENCE</scope>
</reference>
<dbReference type="InterPro" id="IPR018359">
    <property type="entry name" value="Bromodomain_CS"/>
</dbReference>
<dbReference type="Pfam" id="PF00439">
    <property type="entry name" value="Bromodomain"/>
    <property type="match status" value="1"/>
</dbReference>
<dbReference type="PANTHER" id="PTHR22881">
    <property type="entry name" value="BROMODOMAIN CONTAINING PROTEIN"/>
    <property type="match status" value="1"/>
</dbReference>
<sequence length="667" mass="75151">MMSSPGPVDSPSPSVVKKHKKHKSEKREREEKPGLKLILKVGSQNTPEHDKEFDPSLPVPVPVPVLGEGMEEPMQVDPNDPYFGMSKSHHKKSKKKKKKKDKNKDREKRHKHHHKDKKRKREENEENEDIEVYPQIGSPGRELRTCVIKKLQERTPLSKGLDHLLTQLEKKDPQNFFAWPVTDNIAPGYFSIITNPMDFSTMRQKIEENQYSHLDEFVNDFKLMCENAMKYNHVETVYYKASKKLLQAGLKLIVPEKLGWMLNLVPEITSEEVGFEITAELRAVKQQEDHEDGEHVLENKRKMPATKFEAVPDVLTAEEILAKSQIAARQAKAKLLMKRGPGMGFLKQKKDGSTHLNILVGGDGVIPGTKKRPILLGQLCGKLSEGTNQIQGFREDRRNIGKPVKPLYYGAFGSYAPSYDSAFSNLSKEESDLVYQTYGSDSAVQYAESVQDFVKDSDYATHLVDSLLDLLTGGDHSRTKKSLEENKNLREEEAAVKTMLEVKPTDAVKIDVDELKSLQDLGIDVAFLESMDEEIRVSEQCHELQQRLDGMSRLLDQLQRSQHRRLSAPPPSNMAACPPPCDEEQRLADSVTENLAEMAKRVTPAEVAPVAGIRKALGLGMGEVNGGAPEVSNIDLESELRQFLESEPSLTQSPLRDDHSIEEILMD</sequence>
<feature type="compositionally biased region" description="Basic residues" evidence="8">
    <location>
        <begin position="87"/>
        <end position="120"/>
    </location>
</feature>
<dbReference type="OrthoDB" id="21648at2759"/>
<keyword evidence="5" id="KW-0539">Nucleus</keyword>
<dbReference type="PROSITE" id="PS50014">
    <property type="entry name" value="BROMODOMAIN_2"/>
    <property type="match status" value="1"/>
</dbReference>
<feature type="domain" description="Bromo" evidence="9">
    <location>
        <begin position="169"/>
        <end position="239"/>
    </location>
</feature>
<dbReference type="InterPro" id="IPR021900">
    <property type="entry name" value="DUF3512"/>
</dbReference>
<evidence type="ECO:0000313" key="11">
    <source>
        <dbReference type="Proteomes" id="UP001153737"/>
    </source>
</evidence>
<dbReference type="Proteomes" id="UP001153737">
    <property type="component" value="Chromosome 11"/>
</dbReference>
<feature type="coiled-coil region" evidence="7">
    <location>
        <begin position="541"/>
        <end position="601"/>
    </location>
</feature>
<evidence type="ECO:0000259" key="9">
    <source>
        <dbReference type="PROSITE" id="PS50014"/>
    </source>
</evidence>
<dbReference type="CDD" id="cd05513">
    <property type="entry name" value="Bromo_brd7_like"/>
    <property type="match status" value="1"/>
</dbReference>
<dbReference type="SUPFAM" id="SSF47370">
    <property type="entry name" value="Bromodomain"/>
    <property type="match status" value="1"/>
</dbReference>
<evidence type="ECO:0000256" key="5">
    <source>
        <dbReference type="ARBA" id="ARBA00023242"/>
    </source>
</evidence>
<dbReference type="AlphaFoldDB" id="A0A9N9SFI7"/>
<organism evidence="10 11">
    <name type="scientific">Phaedon cochleariae</name>
    <name type="common">Mustard beetle</name>
    <dbReference type="NCBI Taxonomy" id="80249"/>
    <lineage>
        <taxon>Eukaryota</taxon>
        <taxon>Metazoa</taxon>
        <taxon>Ecdysozoa</taxon>
        <taxon>Arthropoda</taxon>
        <taxon>Hexapoda</taxon>
        <taxon>Insecta</taxon>
        <taxon>Pterygota</taxon>
        <taxon>Neoptera</taxon>
        <taxon>Endopterygota</taxon>
        <taxon>Coleoptera</taxon>
        <taxon>Polyphaga</taxon>
        <taxon>Cucujiformia</taxon>
        <taxon>Chrysomeloidea</taxon>
        <taxon>Chrysomelidae</taxon>
        <taxon>Chrysomelinae</taxon>
        <taxon>Chrysomelini</taxon>
        <taxon>Phaedon</taxon>
    </lineage>
</organism>
<dbReference type="PROSITE" id="PS00633">
    <property type="entry name" value="BROMODOMAIN_1"/>
    <property type="match status" value="1"/>
</dbReference>
<evidence type="ECO:0000256" key="2">
    <source>
        <dbReference type="ARBA" id="ARBA00023015"/>
    </source>
</evidence>
<reference evidence="10" key="1">
    <citation type="submission" date="2022-01" db="EMBL/GenBank/DDBJ databases">
        <authorList>
            <person name="King R."/>
        </authorList>
    </citation>
    <scope>NUCLEOTIDE SEQUENCE</scope>
</reference>
<evidence type="ECO:0000256" key="7">
    <source>
        <dbReference type="SAM" id="Coils"/>
    </source>
</evidence>
<proteinExistence type="predicted"/>
<keyword evidence="2" id="KW-0805">Transcription regulation</keyword>
<name>A0A9N9SFI7_PHACE</name>
<evidence type="ECO:0000256" key="8">
    <source>
        <dbReference type="SAM" id="MobiDB-lite"/>
    </source>
</evidence>
<evidence type="ECO:0000256" key="4">
    <source>
        <dbReference type="ARBA" id="ARBA00023163"/>
    </source>
</evidence>
<dbReference type="InterPro" id="IPR036427">
    <property type="entry name" value="Bromodomain-like_sf"/>
</dbReference>
<dbReference type="GO" id="GO:0005634">
    <property type="term" value="C:nucleus"/>
    <property type="evidence" value="ECO:0007669"/>
    <property type="project" value="UniProtKB-SubCell"/>
</dbReference>
<dbReference type="Pfam" id="PF12024">
    <property type="entry name" value="DUF3512"/>
    <property type="match status" value="1"/>
</dbReference>
<feature type="region of interest" description="Disordered" evidence="8">
    <location>
        <begin position="1"/>
        <end position="131"/>
    </location>
</feature>
<dbReference type="PANTHER" id="PTHR22881:SF27">
    <property type="entry name" value="BROMODOMAIN CONTAINING 7_9"/>
    <property type="match status" value="1"/>
</dbReference>